<accession>A0A183CGI7</accession>
<name>A0A183CGI7_GLOPA</name>
<proteinExistence type="predicted"/>
<dbReference type="AlphaFoldDB" id="A0A183CGI7"/>
<organism evidence="1 2">
    <name type="scientific">Globodera pallida</name>
    <name type="common">Potato cyst nematode worm</name>
    <name type="synonym">Heterodera pallida</name>
    <dbReference type="NCBI Taxonomy" id="36090"/>
    <lineage>
        <taxon>Eukaryota</taxon>
        <taxon>Metazoa</taxon>
        <taxon>Ecdysozoa</taxon>
        <taxon>Nematoda</taxon>
        <taxon>Chromadorea</taxon>
        <taxon>Rhabditida</taxon>
        <taxon>Tylenchina</taxon>
        <taxon>Tylenchomorpha</taxon>
        <taxon>Tylenchoidea</taxon>
        <taxon>Heteroderidae</taxon>
        <taxon>Heteroderinae</taxon>
        <taxon>Globodera</taxon>
    </lineage>
</organism>
<reference evidence="2" key="3">
    <citation type="submission" date="2016-06" db="UniProtKB">
        <authorList>
            <consortium name="WormBaseParasite"/>
        </authorList>
    </citation>
    <scope>IDENTIFICATION</scope>
</reference>
<evidence type="ECO:0000313" key="1">
    <source>
        <dbReference type="Proteomes" id="UP000050741"/>
    </source>
</evidence>
<evidence type="ECO:0000313" key="2">
    <source>
        <dbReference type="WBParaSite" id="GPLIN_001199200"/>
    </source>
</evidence>
<dbReference type="Proteomes" id="UP000050741">
    <property type="component" value="Unassembled WGS sequence"/>
</dbReference>
<keyword evidence="1" id="KW-1185">Reference proteome</keyword>
<reference evidence="1" key="2">
    <citation type="submission" date="2014-05" db="EMBL/GenBank/DDBJ databases">
        <title>The genome and life-stage specific transcriptomes of Globodera pallida elucidate key aspects of plant parasitism by a cyst nematode.</title>
        <authorList>
            <person name="Cotton J.A."/>
            <person name="Lilley C.J."/>
            <person name="Jones L.M."/>
            <person name="Kikuchi T."/>
            <person name="Reid A.J."/>
            <person name="Thorpe P."/>
            <person name="Tsai I.J."/>
            <person name="Beasley H."/>
            <person name="Blok V."/>
            <person name="Cock P.J.A."/>
            <person name="Van den Akker S.E."/>
            <person name="Holroyd N."/>
            <person name="Hunt M."/>
            <person name="Mantelin S."/>
            <person name="Naghra H."/>
            <person name="Pain A."/>
            <person name="Palomares-Rius J.E."/>
            <person name="Zarowiecki M."/>
            <person name="Berriman M."/>
            <person name="Jones J.T."/>
            <person name="Urwin P.E."/>
        </authorList>
    </citation>
    <scope>NUCLEOTIDE SEQUENCE [LARGE SCALE GENOMIC DNA]</scope>
    <source>
        <strain evidence="1">Lindley</strain>
    </source>
</reference>
<sequence length="147" mass="16534">MEWSVKPDKTTDHKEFDHGTKAVHLSNYLYSGPVKEFVLLRPFIALPVKLATTNIIAFFKIYTGIDPGPFIVDAATVSISRVLYQSWQKEFTTLFIFTWSHCLCNNFGGIGILSVCNRINPRSTKICLGSNLAKSCIAQTQLPFIFL</sequence>
<reference evidence="1" key="1">
    <citation type="submission" date="2013-12" db="EMBL/GenBank/DDBJ databases">
        <authorList>
            <person name="Aslett M."/>
        </authorList>
    </citation>
    <scope>NUCLEOTIDE SEQUENCE [LARGE SCALE GENOMIC DNA]</scope>
    <source>
        <strain evidence="1">Lindley</strain>
    </source>
</reference>
<dbReference type="WBParaSite" id="GPLIN_001199200">
    <property type="protein sequence ID" value="GPLIN_001199200"/>
    <property type="gene ID" value="GPLIN_001199200"/>
</dbReference>
<protein>
    <submittedName>
        <fullName evidence="2">TPT domain-containing protein</fullName>
    </submittedName>
</protein>